<organism evidence="3 4">
    <name type="scientific">Phomopsis amygdali</name>
    <name type="common">Fusicoccum amygdali</name>
    <dbReference type="NCBI Taxonomy" id="1214568"/>
    <lineage>
        <taxon>Eukaryota</taxon>
        <taxon>Fungi</taxon>
        <taxon>Dikarya</taxon>
        <taxon>Ascomycota</taxon>
        <taxon>Pezizomycotina</taxon>
        <taxon>Sordariomycetes</taxon>
        <taxon>Sordariomycetidae</taxon>
        <taxon>Diaporthales</taxon>
        <taxon>Diaporthaceae</taxon>
        <taxon>Diaporthe</taxon>
    </lineage>
</organism>
<protein>
    <recommendedName>
        <fullName evidence="5">Protein kinase domain-containing protein</fullName>
    </recommendedName>
</protein>
<dbReference type="InterPro" id="IPR053083">
    <property type="entry name" value="TF_kinase-domain_protein"/>
</dbReference>
<dbReference type="EMBL" id="JAUJFL010000004">
    <property type="protein sequence ID" value="KAK2605679.1"/>
    <property type="molecule type" value="Genomic_DNA"/>
</dbReference>
<name>A0AAD9W322_PHOAM</name>
<dbReference type="InterPro" id="IPR011009">
    <property type="entry name" value="Kinase-like_dom_sf"/>
</dbReference>
<evidence type="ECO:0008006" key="5">
    <source>
        <dbReference type="Google" id="ProtNLM"/>
    </source>
</evidence>
<dbReference type="AlphaFoldDB" id="A0AAD9W322"/>
<sequence length="353" mass="40187">MWLLANLLRLLQNENMAADANPDPANNQAPQPDPSQPVPAQPGSSQPDNPQDPRLGIGSLNILNLWPVLPWENAEPGIDGRIRLNRQRLDQRQDIIAMEFLKFGDLGTWIGKMVRLNSTQPRQLFSEKVAWIIFECLWHGCVALAHPKGFYQGKDPLTSQIPIMTESSRSSAVDDGNPMVHFDLDPQNIFVGDFVSDHDLWPLTKEQTTEEWDYVRDLNALRTGDVAGNYSSHSNIFHIGLVMFELMTLSYADDPMIPRPYNFILSGHRLSGWTYGHHLLEEDNAYLAGRYSSQLRNTVAWCLEYNPTKRPRLNELGRIVEYSATCDYPNESDPDTRRWVRDFVSYPSAAHGR</sequence>
<evidence type="ECO:0000256" key="1">
    <source>
        <dbReference type="SAM" id="MobiDB-lite"/>
    </source>
</evidence>
<feature type="chain" id="PRO_5042249325" description="Protein kinase domain-containing protein" evidence="2">
    <location>
        <begin position="18"/>
        <end position="353"/>
    </location>
</feature>
<proteinExistence type="predicted"/>
<dbReference type="Proteomes" id="UP001265746">
    <property type="component" value="Unassembled WGS sequence"/>
</dbReference>
<feature type="signal peptide" evidence="2">
    <location>
        <begin position="1"/>
        <end position="17"/>
    </location>
</feature>
<feature type="region of interest" description="Disordered" evidence="1">
    <location>
        <begin position="18"/>
        <end position="53"/>
    </location>
</feature>
<keyword evidence="2" id="KW-0732">Signal</keyword>
<dbReference type="PANTHER" id="PTHR44305">
    <property type="entry name" value="SI:DKEY-192D15.2-RELATED"/>
    <property type="match status" value="1"/>
</dbReference>
<accession>A0AAD9W322</accession>
<feature type="compositionally biased region" description="Low complexity" evidence="1">
    <location>
        <begin position="18"/>
        <end position="30"/>
    </location>
</feature>
<evidence type="ECO:0000256" key="2">
    <source>
        <dbReference type="SAM" id="SignalP"/>
    </source>
</evidence>
<evidence type="ECO:0000313" key="4">
    <source>
        <dbReference type="Proteomes" id="UP001265746"/>
    </source>
</evidence>
<gene>
    <name evidence="3" type="ORF">N8I77_008501</name>
</gene>
<dbReference type="Gene3D" id="1.10.510.10">
    <property type="entry name" value="Transferase(Phosphotransferase) domain 1"/>
    <property type="match status" value="1"/>
</dbReference>
<keyword evidence="4" id="KW-1185">Reference proteome</keyword>
<comment type="caution">
    <text evidence="3">The sequence shown here is derived from an EMBL/GenBank/DDBJ whole genome shotgun (WGS) entry which is preliminary data.</text>
</comment>
<feature type="compositionally biased region" description="Pro residues" evidence="1">
    <location>
        <begin position="31"/>
        <end position="40"/>
    </location>
</feature>
<dbReference type="SUPFAM" id="SSF56112">
    <property type="entry name" value="Protein kinase-like (PK-like)"/>
    <property type="match status" value="1"/>
</dbReference>
<reference evidence="3" key="1">
    <citation type="submission" date="2023-06" db="EMBL/GenBank/DDBJ databases">
        <authorList>
            <person name="Noh H."/>
        </authorList>
    </citation>
    <scope>NUCLEOTIDE SEQUENCE</scope>
    <source>
        <strain evidence="3">DUCC20226</strain>
    </source>
</reference>
<evidence type="ECO:0000313" key="3">
    <source>
        <dbReference type="EMBL" id="KAK2605679.1"/>
    </source>
</evidence>